<dbReference type="Pfam" id="PF09497">
    <property type="entry name" value="Med12"/>
    <property type="match status" value="1"/>
</dbReference>
<evidence type="ECO:0000256" key="1">
    <source>
        <dbReference type="ARBA" id="ARBA00004123"/>
    </source>
</evidence>
<dbReference type="GO" id="GO:0003712">
    <property type="term" value="F:transcription coregulator activity"/>
    <property type="evidence" value="ECO:0007669"/>
    <property type="project" value="InterPro"/>
</dbReference>
<evidence type="ECO:0000259" key="6">
    <source>
        <dbReference type="SMART" id="SM01281"/>
    </source>
</evidence>
<accession>A0A0H5R3G9</accession>
<keyword evidence="4" id="KW-0804">Transcription</keyword>
<dbReference type="GO" id="GO:0006357">
    <property type="term" value="P:regulation of transcription by RNA polymerase II"/>
    <property type="evidence" value="ECO:0007669"/>
    <property type="project" value="InterPro"/>
</dbReference>
<feature type="non-terminal residue" evidence="7">
    <location>
        <position position="1"/>
    </location>
</feature>
<evidence type="ECO:0000256" key="4">
    <source>
        <dbReference type="ARBA" id="ARBA00023163"/>
    </source>
</evidence>
<proteinExistence type="inferred from homology"/>
<organism evidence="7">
    <name type="scientific">Spongospora subterranea</name>
    <dbReference type="NCBI Taxonomy" id="70186"/>
    <lineage>
        <taxon>Eukaryota</taxon>
        <taxon>Sar</taxon>
        <taxon>Rhizaria</taxon>
        <taxon>Endomyxa</taxon>
        <taxon>Phytomyxea</taxon>
        <taxon>Plasmodiophorida</taxon>
        <taxon>Plasmodiophoridae</taxon>
        <taxon>Spongospora</taxon>
    </lineage>
</organism>
<sequence length="1440" mass="160464">AGSAYLTATTWIESGASPNPVMSLPADLISRPRTGKTHSTASAWTVKQKSSKRYRLEEHELFKLADGAQVYADVYRVAHDQPEERQEKETFVHGFKPEISSLPFEHDRLALEQFRVKRHEMRRKINELRSRSRKKKYADNSFPLLVQSSVEERSLFISRLSDIRFPLGDLCSMVPFGYKSDVLLDMLVWKRIPPQRATWFIKVVYLNLFTDKNKVRGRRPANERKLKCKEEWGEHLYLYLNRALQPDFQIPPSELLEKRIYLRSLLSWQYSTALLSKVKLLYWIISQLDDCARNDSTILNAAVFLYMISRVIQDVQLSRLHSYRLYFTCSMLIRKTRVGKATMHEVKTLICNVSEAIIAYLHSVIPLSRSWLLPGNSIGPPLSKASVSGSCDHFNLPGFILDLDSIVECDESSPNVTSVLNVLIRDECFQAVPITSLLTWSISKHRVYSSFRLIIAVFLLEKLTARVPLHSVLVDIIVSFICNFIPSCNEESRQAVFVYAELSRLGLYDSSIAIKRFICRGCLGSAATSLTPSVFHARRFLEGIPMFNPASFVAAQRRLYLYGPRCDYDTVLRNRLLTSICTHLDALSNGAFFPALLITNSDAFKIATSSINVNYDDNKTASWDRFVNRVCPKETNFSTICELAPFFHIAPILDICSYAFLKIAKDDDGSRVRSVLGCEAVLNALTNALHVTSQFSKLCSFLSDSLSMCPVLERAALSCIRLYFPLFRCLSLVIPLRTICATLMRRNLKSVRCAEIWLANARLNTSMTRWLSENVVQKFPGRYHNSIPRSGDGSQEDFNDAISSLISSLTDETLIVDFDNVLLRLAVDNHSISRIVGVVVDHLLASIISGTLGEDPWSIDHHVFVLSRVSSASDQLGDNRVPCHDIILSCYANKLSEVLSQEQTCLQFLSVLFCLIHAGLLQLDIITERVIIRPLRLAVTSSSDSPAARTACVLVSTLFGSTVCDSGRSAQYRLQTGLLSEPVSNIFPCITLLAEIALHCNIPELSALAGVALKSVLSCKLFCCFCLSSLTELYAHLVSLPSARWVFDCLCAYGSAQLGDVPTAPSRSNLSLSLIGSLSPWTLQMQWIGVQLALLVDKRNFPDVDTEKLIATSLLTCTDVEGNTISSDICVELIKLLPLSVGKHVINAVQELLSRSNHDFMENLNNIDTTAELISSSAAANWSVSSEVVVHALSIALPPNECTSFVSSLSEQLAVIADKVQNYFSNFLLQQLLLQHIMRRIRCLRSMSDVLLRKPAECQFHSLVRSLLALMASDILIQSRNDEFSETLLLFELLIDGLRFGASAPGDGSSAQRKDDEFIIGLDRECANYPMPNTFRQKIQRTLPTFAGAIVDHRKTVTVSSSGQSVSTPNVPSPTTCFTPNPSALPNANSQGQAVALDDLFNIDPWTILQGVPGTPLVQKMLENSLIVSRDGSCIDINGS</sequence>
<evidence type="ECO:0000256" key="5">
    <source>
        <dbReference type="ARBA" id="ARBA00023242"/>
    </source>
</evidence>
<dbReference type="InterPro" id="IPR019035">
    <property type="entry name" value="Mediator_Med12"/>
</dbReference>
<reference evidence="7" key="1">
    <citation type="submission" date="2015-04" db="EMBL/GenBank/DDBJ databases">
        <title>The genome sequence of the plant pathogenic Rhizarian Plasmodiophora brassicae reveals insights in its biotrophic life cycle and the origin of chitin synthesis.</title>
        <authorList>
            <person name="Schwelm A."/>
            <person name="Fogelqvist J."/>
            <person name="Knaust A."/>
            <person name="Julke S."/>
            <person name="Lilja T."/>
            <person name="Dhandapani V."/>
            <person name="Bonilla-Rosso G."/>
            <person name="Karlsson M."/>
            <person name="Shevchenko A."/>
            <person name="Choi S.R."/>
            <person name="Kim H.G."/>
            <person name="Park J.Y."/>
            <person name="Lim Y.P."/>
            <person name="Ludwig-Muller J."/>
            <person name="Dixelius C."/>
        </authorList>
    </citation>
    <scope>NUCLEOTIDE SEQUENCE</scope>
    <source>
        <tissue evidence="7">Potato root galls</tissue>
    </source>
</reference>
<dbReference type="PANTHER" id="PTHR46567:SF1">
    <property type="entry name" value="MEDIATOR OF RNA POLYMERASE II TRANSCRIPTION SUBUNIT 12"/>
    <property type="match status" value="1"/>
</dbReference>
<comment type="similarity">
    <text evidence="2">Belongs to the Mediator complex subunit 12 family.</text>
</comment>
<keyword evidence="5" id="KW-0539">Nucleus</keyword>
<evidence type="ECO:0000256" key="3">
    <source>
        <dbReference type="ARBA" id="ARBA00023015"/>
    </source>
</evidence>
<name>A0A0H5R3G9_9EUKA</name>
<dbReference type="GO" id="GO:0016592">
    <property type="term" value="C:mediator complex"/>
    <property type="evidence" value="ECO:0007669"/>
    <property type="project" value="InterPro"/>
</dbReference>
<feature type="domain" description="Mediator complex subunit Med12" evidence="6">
    <location>
        <begin position="141"/>
        <end position="202"/>
    </location>
</feature>
<dbReference type="EMBL" id="HACM01008308">
    <property type="protein sequence ID" value="CRZ08750.1"/>
    <property type="molecule type" value="Transcribed_RNA"/>
</dbReference>
<evidence type="ECO:0000313" key="7">
    <source>
        <dbReference type="EMBL" id="CRZ08750.1"/>
    </source>
</evidence>
<dbReference type="PANTHER" id="PTHR46567">
    <property type="entry name" value="MEDIATOR OF RNA POLYMERASE II TRANSCRIPTION SUBUNIT 12"/>
    <property type="match status" value="1"/>
</dbReference>
<dbReference type="SMART" id="SM01281">
    <property type="entry name" value="Med12"/>
    <property type="match status" value="1"/>
</dbReference>
<keyword evidence="3" id="KW-0805">Transcription regulation</keyword>
<protein>
    <recommendedName>
        <fullName evidence="6">Mediator complex subunit Med12 domain-containing protein</fullName>
    </recommendedName>
</protein>
<comment type="subcellular location">
    <subcellularLocation>
        <location evidence="1">Nucleus</location>
    </subcellularLocation>
</comment>
<evidence type="ECO:0000256" key="2">
    <source>
        <dbReference type="ARBA" id="ARBA00010289"/>
    </source>
</evidence>